<dbReference type="SUPFAM" id="SSF54160">
    <property type="entry name" value="Chromo domain-like"/>
    <property type="match status" value="1"/>
</dbReference>
<dbReference type="Gene3D" id="1.20.1310.10">
    <property type="entry name" value="Cullin Repeats"/>
    <property type="match status" value="2"/>
</dbReference>
<comment type="caution">
    <text evidence="13">The sequence shown here is derived from an EMBL/GenBank/DDBJ whole genome shotgun (WGS) entry which is preliminary data.</text>
</comment>
<dbReference type="Gene3D" id="3.30.230.130">
    <property type="entry name" value="Cullin, Chain C, Domain 2"/>
    <property type="match status" value="1"/>
</dbReference>
<dbReference type="Pfam" id="PF00888">
    <property type="entry name" value="Cullin"/>
    <property type="match status" value="1"/>
</dbReference>
<evidence type="ECO:0000259" key="12">
    <source>
        <dbReference type="PROSITE" id="PS50069"/>
    </source>
</evidence>
<name>A0A4T0FT70_9BASI</name>
<dbReference type="InterPro" id="IPR059120">
    <property type="entry name" value="Cullin-like_AB"/>
</dbReference>
<dbReference type="PROSITE" id="PS01107">
    <property type="entry name" value="RIBOSOMAL_L27E"/>
    <property type="match status" value="1"/>
</dbReference>
<dbReference type="InterPro" id="IPR016159">
    <property type="entry name" value="Cullin_repeat-like_dom_sf"/>
</dbReference>
<dbReference type="InterPro" id="IPR041991">
    <property type="entry name" value="Ribosomal_eL27_KOW"/>
</dbReference>
<dbReference type="InterPro" id="IPR023779">
    <property type="entry name" value="Chromodomain_CS"/>
</dbReference>
<evidence type="ECO:0000256" key="9">
    <source>
        <dbReference type="RuleBase" id="RU003829"/>
    </source>
</evidence>
<dbReference type="Gene3D" id="1.10.10.10">
    <property type="entry name" value="Winged helix-like DNA-binding domain superfamily/Winged helix DNA-binding domain"/>
    <property type="match status" value="1"/>
</dbReference>
<comment type="similarity">
    <text evidence="2 7 9">Belongs to the cullin family.</text>
</comment>
<dbReference type="GO" id="GO:0005634">
    <property type="term" value="C:nucleus"/>
    <property type="evidence" value="ECO:0007669"/>
    <property type="project" value="UniProtKB-SubCell"/>
</dbReference>
<dbReference type="SMART" id="SM00298">
    <property type="entry name" value="CHROMO"/>
    <property type="match status" value="1"/>
</dbReference>
<protein>
    <recommendedName>
        <fullName evidence="8">60S ribosomal protein L27</fullName>
    </recommendedName>
</protein>
<feature type="domain" description="Chromo" evidence="11">
    <location>
        <begin position="28"/>
        <end position="80"/>
    </location>
</feature>
<sequence>MSESSLTELSEEKEEEEEEEEEEEKEEFDVERLLEAVVKYDDEANCKTFYYLVKWVGYEESDSTWEPERNIDAEECIRTFWIEIGDSKPVVSSCKIGNTWKLDERKKRAQSISSDPESRYNDSPAKPPKARFTTPLFETEDEDEEKENEVAEDSDSDVVIISIACSIHTINSLTSAMRFDTVRGFELHHAGTANDKSNTPPSKRQKVAERERDPVSITLQLKSKSGESTSSTPNSHESNCYRSITNFVGALIDGKLTSHVRIQSLQSSVRDLMRIYGKSADIYNFILREVRRGLATFKPQSTSQQNGFFIHTVIRTWTRAENWMRVIRYVFADLDRSYATKSAGTGSLQAQIEHLFREVILNDINIHQWLFADLRNCLVAVRQSLNILTTGNTTSINSAIHTSTQLNELLQVHELFQIARTLDWQLEAIGRVYLDTMDDVIEQVSHQAIEQSLAVKDVIDKVYAHDAFECAISKRIDENYDWDYSKHIANTYFKLSFDTLIAPNITQLVPFTWNKSAVKNTLEYDSIPSITQPETALTKRLYEIANHTSYKGQLEGLLLSRINDMIKAFVADEDNDQYLILALIGTLRDLNAFYSELYDIPTTSSYSQYKESFAKGLQYRANKPAEMIAKFLDSLLKDKRGQGDTMEKLVDGAVELFRIVKDKDMFSAFYTLSLARRLVKSTTASNDNERELISRITKVAGADFTQNWEEMMKDVEISQELSDKFRDSRNTRLQKANIVQAARWPFTGQHLSLRVRDMADKDASEVAKQAHLSQGDVMIPQWMTEELVEFTKYYQGVHANRCLTWNHSLAEVTLSSEFEAKDGTKSSKEIIMPLPASLILMVFNDKEDDEKVSYAEIAQSTGLSEGELKRMLQSLSFGKVKLLQRFKKKEAGANNASNASKDVDSSDTFAVVKVLEHPRKRFRLPIITADVDVEESKETAAEVESARVFALQASAVRVLKARKKINVNELIHEVIADIEKRLTLSNETGLTKQIKQTIEGLIEKDYAERIEGQRNMLQFEESTSLDARRSNTEMPKIFKSGKVCVVLSGRYAGKKVVVIKQFDEGTKERPYGHCLVAGVERYPLKVHKQMGAKLIERRSKVKPFIKSINYNHLMPTRYALELEGLKGVVSPETFKEPTQREDAKKQIKKLFEERYHSGKNRWFFHALRF</sequence>
<dbReference type="Pfam" id="PF26557">
    <property type="entry name" value="Cullin_AB"/>
    <property type="match status" value="1"/>
</dbReference>
<dbReference type="GO" id="GO:0006412">
    <property type="term" value="P:translation"/>
    <property type="evidence" value="ECO:0007669"/>
    <property type="project" value="InterPro"/>
</dbReference>
<dbReference type="InterPro" id="IPR036317">
    <property type="entry name" value="Cullin_homology_sf"/>
</dbReference>
<dbReference type="InterPro" id="IPR001373">
    <property type="entry name" value="Cullin_N"/>
</dbReference>
<feature type="region of interest" description="Disordered" evidence="10">
    <location>
        <begin position="1"/>
        <end position="29"/>
    </location>
</feature>
<dbReference type="PROSITE" id="PS50013">
    <property type="entry name" value="CHROMO_2"/>
    <property type="match status" value="1"/>
</dbReference>
<dbReference type="PROSITE" id="PS50069">
    <property type="entry name" value="CULLIN_2"/>
    <property type="match status" value="1"/>
</dbReference>
<feature type="compositionally biased region" description="Acidic residues" evidence="10">
    <location>
        <begin position="138"/>
        <end position="153"/>
    </location>
</feature>
<feature type="region of interest" description="Disordered" evidence="10">
    <location>
        <begin position="106"/>
        <end position="153"/>
    </location>
</feature>
<dbReference type="GO" id="GO:0006338">
    <property type="term" value="P:chromatin remodeling"/>
    <property type="evidence" value="ECO:0007669"/>
    <property type="project" value="UniProtKB-ARBA"/>
</dbReference>
<evidence type="ECO:0000256" key="5">
    <source>
        <dbReference type="ARBA" id="ARBA00023242"/>
    </source>
</evidence>
<evidence type="ECO:0000313" key="13">
    <source>
        <dbReference type="EMBL" id="TIA91758.1"/>
    </source>
</evidence>
<dbReference type="SUPFAM" id="SSF46785">
    <property type="entry name" value="Winged helix' DNA-binding domain"/>
    <property type="match status" value="1"/>
</dbReference>
<keyword evidence="4 8" id="KW-0689">Ribosomal protein</keyword>
<comment type="similarity">
    <text evidence="3 8">Belongs to the eukaryotic ribosomal protein eL27 family.</text>
</comment>
<dbReference type="InterPro" id="IPR018262">
    <property type="entry name" value="Ribosomal_eL27_CS"/>
</dbReference>
<dbReference type="CDD" id="cd06090">
    <property type="entry name" value="KOW_RPL27"/>
    <property type="match status" value="1"/>
</dbReference>
<dbReference type="EMBL" id="SPNW01000010">
    <property type="protein sequence ID" value="TIA91758.1"/>
    <property type="molecule type" value="Genomic_DNA"/>
</dbReference>
<dbReference type="InterPro" id="IPR045093">
    <property type="entry name" value="Cullin"/>
</dbReference>
<dbReference type="PANTHER" id="PTHR11932">
    <property type="entry name" value="CULLIN"/>
    <property type="match status" value="1"/>
</dbReference>
<dbReference type="InterPro" id="IPR000953">
    <property type="entry name" value="Chromo/chromo_shadow_dom"/>
</dbReference>
<dbReference type="GO" id="GO:1990904">
    <property type="term" value="C:ribonucleoprotein complex"/>
    <property type="evidence" value="ECO:0007669"/>
    <property type="project" value="UniProtKB-KW"/>
</dbReference>
<dbReference type="Gene3D" id="2.40.50.40">
    <property type="match status" value="1"/>
</dbReference>
<dbReference type="SMART" id="SM00182">
    <property type="entry name" value="CULLIN"/>
    <property type="match status" value="1"/>
</dbReference>
<dbReference type="AlphaFoldDB" id="A0A4T0FT70"/>
<organism evidence="13 14">
    <name type="scientific">Wallemia hederae</name>
    <dbReference type="NCBI Taxonomy" id="1540922"/>
    <lineage>
        <taxon>Eukaryota</taxon>
        <taxon>Fungi</taxon>
        <taxon>Dikarya</taxon>
        <taxon>Basidiomycota</taxon>
        <taxon>Wallemiomycotina</taxon>
        <taxon>Wallemiomycetes</taxon>
        <taxon>Wallemiales</taxon>
        <taxon>Wallemiaceae</taxon>
        <taxon>Wallemia</taxon>
    </lineage>
</organism>
<dbReference type="Proteomes" id="UP000310189">
    <property type="component" value="Unassembled WGS sequence"/>
</dbReference>
<dbReference type="GO" id="GO:0006511">
    <property type="term" value="P:ubiquitin-dependent protein catabolic process"/>
    <property type="evidence" value="ECO:0007669"/>
    <property type="project" value="InterPro"/>
</dbReference>
<dbReference type="InterPro" id="IPR038655">
    <property type="entry name" value="Ribosomal_eL27_sf"/>
</dbReference>
<dbReference type="Pfam" id="PF10557">
    <property type="entry name" value="Cullin_Nedd8"/>
    <property type="match status" value="1"/>
</dbReference>
<dbReference type="PROSITE" id="PS00598">
    <property type="entry name" value="CHROMO_1"/>
    <property type="match status" value="1"/>
</dbReference>
<reference evidence="13 14" key="1">
    <citation type="submission" date="2019-03" db="EMBL/GenBank/DDBJ databases">
        <title>Sequencing 23 genomes of Wallemia ichthyophaga.</title>
        <authorList>
            <person name="Gostincar C."/>
        </authorList>
    </citation>
    <scope>NUCLEOTIDE SEQUENCE [LARGE SCALE GENOMIC DNA]</scope>
    <source>
        <strain evidence="13 14">EXF-5753</strain>
    </source>
</reference>
<dbReference type="InterPro" id="IPR016197">
    <property type="entry name" value="Chromo-like_dom_sf"/>
</dbReference>
<comment type="subcellular location">
    <subcellularLocation>
        <location evidence="1">Nucleus</location>
    </subcellularLocation>
</comment>
<dbReference type="InterPro" id="IPR023780">
    <property type="entry name" value="Chromo_domain"/>
</dbReference>
<dbReference type="FunFam" id="2.30.30.770:FF:000001">
    <property type="entry name" value="60S ribosomal protein L27"/>
    <property type="match status" value="1"/>
</dbReference>
<keyword evidence="5" id="KW-0539">Nucleus</keyword>
<dbReference type="InterPro" id="IPR001141">
    <property type="entry name" value="Ribosomal_eL27"/>
</dbReference>
<dbReference type="Gene3D" id="2.30.30.770">
    <property type="match status" value="1"/>
</dbReference>
<evidence type="ECO:0000313" key="14">
    <source>
        <dbReference type="Proteomes" id="UP000310189"/>
    </source>
</evidence>
<dbReference type="SUPFAM" id="SSF74788">
    <property type="entry name" value="Cullin repeat-like"/>
    <property type="match status" value="1"/>
</dbReference>
<dbReference type="InterPro" id="IPR036390">
    <property type="entry name" value="WH_DNA-bd_sf"/>
</dbReference>
<evidence type="ECO:0000259" key="11">
    <source>
        <dbReference type="PROSITE" id="PS50013"/>
    </source>
</evidence>
<dbReference type="InterPro" id="IPR008991">
    <property type="entry name" value="Translation_prot_SH3-like_sf"/>
</dbReference>
<dbReference type="GO" id="GO:0031625">
    <property type="term" value="F:ubiquitin protein ligase binding"/>
    <property type="evidence" value="ECO:0007669"/>
    <property type="project" value="InterPro"/>
</dbReference>
<evidence type="ECO:0000256" key="10">
    <source>
        <dbReference type="SAM" id="MobiDB-lite"/>
    </source>
</evidence>
<dbReference type="OrthoDB" id="2365484at2759"/>
<dbReference type="GO" id="GO:0003735">
    <property type="term" value="F:structural constituent of ribosome"/>
    <property type="evidence" value="ECO:0007669"/>
    <property type="project" value="InterPro"/>
</dbReference>
<feature type="region of interest" description="Disordered" evidence="10">
    <location>
        <begin position="190"/>
        <end position="237"/>
    </location>
</feature>
<dbReference type="Pfam" id="PF01777">
    <property type="entry name" value="Ribosomal_L27e"/>
    <property type="match status" value="1"/>
</dbReference>
<keyword evidence="14" id="KW-1185">Reference proteome</keyword>
<dbReference type="GO" id="GO:0005840">
    <property type="term" value="C:ribosome"/>
    <property type="evidence" value="ECO:0007669"/>
    <property type="project" value="UniProtKB-KW"/>
</dbReference>
<accession>A0A4T0FT70</accession>
<evidence type="ECO:0000256" key="1">
    <source>
        <dbReference type="ARBA" id="ARBA00004123"/>
    </source>
</evidence>
<feature type="compositionally biased region" description="Polar residues" evidence="10">
    <location>
        <begin position="217"/>
        <end position="237"/>
    </location>
</feature>
<feature type="domain" description="Cullin family profile" evidence="12">
    <location>
        <begin position="623"/>
        <end position="876"/>
    </location>
</feature>
<feature type="compositionally biased region" description="Acidic residues" evidence="10">
    <location>
        <begin position="9"/>
        <end position="29"/>
    </location>
</feature>
<evidence type="ECO:0000256" key="6">
    <source>
        <dbReference type="ARBA" id="ARBA00023274"/>
    </source>
</evidence>
<dbReference type="Pfam" id="PF00385">
    <property type="entry name" value="Chromo"/>
    <property type="match status" value="1"/>
</dbReference>
<evidence type="ECO:0000256" key="2">
    <source>
        <dbReference type="ARBA" id="ARBA00006019"/>
    </source>
</evidence>
<gene>
    <name evidence="13" type="ORF">E3P99_00919</name>
</gene>
<evidence type="ECO:0000256" key="7">
    <source>
        <dbReference type="PROSITE-ProRule" id="PRU00330"/>
    </source>
</evidence>
<proteinExistence type="inferred from homology"/>
<evidence type="ECO:0000256" key="8">
    <source>
        <dbReference type="RuleBase" id="RU000575"/>
    </source>
</evidence>
<dbReference type="SUPFAM" id="SSF50104">
    <property type="entry name" value="Translation proteins SH3-like domain"/>
    <property type="match status" value="1"/>
</dbReference>
<dbReference type="InterPro" id="IPR036388">
    <property type="entry name" value="WH-like_DNA-bd_sf"/>
</dbReference>
<dbReference type="SUPFAM" id="SSF75632">
    <property type="entry name" value="Cullin homology domain"/>
    <property type="match status" value="1"/>
</dbReference>
<dbReference type="InterPro" id="IPR016158">
    <property type="entry name" value="Cullin_homology"/>
</dbReference>
<evidence type="ECO:0000256" key="4">
    <source>
        <dbReference type="ARBA" id="ARBA00022980"/>
    </source>
</evidence>
<evidence type="ECO:0000256" key="3">
    <source>
        <dbReference type="ARBA" id="ARBA00009124"/>
    </source>
</evidence>
<keyword evidence="6 8" id="KW-0687">Ribonucleoprotein</keyword>
<dbReference type="InterPro" id="IPR019559">
    <property type="entry name" value="Cullin_neddylation_domain"/>
</dbReference>
<dbReference type="SMART" id="SM00884">
    <property type="entry name" value="Cullin_Nedd8"/>
    <property type="match status" value="1"/>
</dbReference>